<dbReference type="PANTHER" id="PTHR11786">
    <property type="entry name" value="N-HYDROXYARYLAMINE O-ACETYLTRANSFERASE"/>
    <property type="match status" value="1"/>
</dbReference>
<dbReference type="GO" id="GO:0016407">
    <property type="term" value="F:acetyltransferase activity"/>
    <property type="evidence" value="ECO:0007669"/>
    <property type="project" value="InterPro"/>
</dbReference>
<evidence type="ECO:0000313" key="3">
    <source>
        <dbReference type="EMBL" id="RPF21636.1"/>
    </source>
</evidence>
<gene>
    <name evidence="3" type="ORF">EDD34_2268</name>
</gene>
<dbReference type="Gene3D" id="3.30.2140.10">
    <property type="entry name" value="Arylamine N-acetyltransferase"/>
    <property type="match status" value="1"/>
</dbReference>
<dbReference type="AlphaFoldDB" id="A0A3N4YQ70"/>
<comment type="similarity">
    <text evidence="1 2">Belongs to the arylamine N-acetyltransferase family.</text>
</comment>
<evidence type="ECO:0000313" key="4">
    <source>
        <dbReference type="Proteomes" id="UP000280501"/>
    </source>
</evidence>
<dbReference type="PRINTS" id="PR01543">
    <property type="entry name" value="ANATRNSFRASE"/>
</dbReference>
<accession>A0A3N4YQ70</accession>
<keyword evidence="3" id="KW-0808">Transferase</keyword>
<keyword evidence="4" id="KW-1185">Reference proteome</keyword>
<evidence type="ECO:0000256" key="2">
    <source>
        <dbReference type="RuleBase" id="RU003452"/>
    </source>
</evidence>
<dbReference type="InterPro" id="IPR001447">
    <property type="entry name" value="Arylamine_N-AcTrfase"/>
</dbReference>
<reference evidence="3 4" key="1">
    <citation type="submission" date="2018-11" db="EMBL/GenBank/DDBJ databases">
        <title>Sequencing the genomes of 1000 actinobacteria strains.</title>
        <authorList>
            <person name="Klenk H.-P."/>
        </authorList>
    </citation>
    <scope>NUCLEOTIDE SEQUENCE [LARGE SCALE GENOMIC DNA]</scope>
    <source>
        <strain evidence="3 4">DSM 15700</strain>
    </source>
</reference>
<proteinExistence type="inferred from homology"/>
<protein>
    <submittedName>
        <fullName evidence="3">N-hydroxyarylamine O-acetyltransferase</fullName>
    </submittedName>
</protein>
<dbReference type="Pfam" id="PF00797">
    <property type="entry name" value="Acetyltransf_2"/>
    <property type="match status" value="1"/>
</dbReference>
<name>A0A3N4YQ70_9MICO</name>
<dbReference type="Gene3D" id="2.40.128.150">
    <property type="entry name" value="Cysteine proteinases"/>
    <property type="match status" value="1"/>
</dbReference>
<dbReference type="InterPro" id="IPR038765">
    <property type="entry name" value="Papain-like_cys_pep_sf"/>
</dbReference>
<sequence length="309" mass="34430">MDMTIELPPNPADTSRMATGAWRADRLDLAGYLDRLGITAQPPSRAALAEIHERHVRTFTFDNIDVLLGQHPGVDLDVVQEKFVGRGRGGYCFEHSTLLSAALEQLGYQVARRLARVGDPAAGPVTGRTHLVVEVTLDGERLLCDPGFGMSIMRPVPLVDEHEEEQAGERFRVARVREGDVAAWQLRRLRDAGWEVQHTTDELPARPVDLVEAHHFTSTSPVSHFTTGLIVARRLQGQHVTLTSDSVTIRSAGVPTEHRHVSLDELHEWLDVLDPHLSTEETERLLDWADTRRATEQPAARRTWTSPGP</sequence>
<organism evidence="3 4">
    <name type="scientific">Myceligenerans xiligouense</name>
    <dbReference type="NCBI Taxonomy" id="253184"/>
    <lineage>
        <taxon>Bacteria</taxon>
        <taxon>Bacillati</taxon>
        <taxon>Actinomycetota</taxon>
        <taxon>Actinomycetes</taxon>
        <taxon>Micrococcales</taxon>
        <taxon>Promicromonosporaceae</taxon>
        <taxon>Myceligenerans</taxon>
    </lineage>
</organism>
<dbReference type="PANTHER" id="PTHR11786:SF0">
    <property type="entry name" value="ARYLAMINE N-ACETYLTRANSFERASE 4-RELATED"/>
    <property type="match status" value="1"/>
</dbReference>
<dbReference type="Proteomes" id="UP000280501">
    <property type="component" value="Unassembled WGS sequence"/>
</dbReference>
<dbReference type="EMBL" id="RKQZ01000001">
    <property type="protein sequence ID" value="RPF21636.1"/>
    <property type="molecule type" value="Genomic_DNA"/>
</dbReference>
<evidence type="ECO:0000256" key="1">
    <source>
        <dbReference type="ARBA" id="ARBA00006547"/>
    </source>
</evidence>
<dbReference type="SUPFAM" id="SSF54001">
    <property type="entry name" value="Cysteine proteinases"/>
    <property type="match status" value="1"/>
</dbReference>
<comment type="caution">
    <text evidence="3">The sequence shown here is derived from an EMBL/GenBank/DDBJ whole genome shotgun (WGS) entry which is preliminary data.</text>
</comment>